<organism evidence="2 3">
    <name type="scientific">Phyllobacterium ifriqiyense</name>
    <dbReference type="NCBI Taxonomy" id="314238"/>
    <lineage>
        <taxon>Bacteria</taxon>
        <taxon>Pseudomonadati</taxon>
        <taxon>Pseudomonadota</taxon>
        <taxon>Alphaproteobacteria</taxon>
        <taxon>Hyphomicrobiales</taxon>
        <taxon>Phyllobacteriaceae</taxon>
        <taxon>Phyllobacterium</taxon>
    </lineage>
</organism>
<feature type="transmembrane region" description="Helical" evidence="1">
    <location>
        <begin position="52"/>
        <end position="75"/>
    </location>
</feature>
<gene>
    <name evidence="2" type="ORF">QFZ34_003344</name>
</gene>
<feature type="transmembrane region" description="Helical" evidence="1">
    <location>
        <begin position="24"/>
        <end position="46"/>
    </location>
</feature>
<evidence type="ECO:0000313" key="2">
    <source>
        <dbReference type="EMBL" id="MDQ0998162.1"/>
    </source>
</evidence>
<proteinExistence type="predicted"/>
<feature type="transmembrane region" description="Helical" evidence="1">
    <location>
        <begin position="115"/>
        <end position="140"/>
    </location>
</feature>
<keyword evidence="1" id="KW-0812">Transmembrane</keyword>
<accession>A0ABU0SBN0</accession>
<feature type="transmembrane region" description="Helical" evidence="1">
    <location>
        <begin position="152"/>
        <end position="173"/>
    </location>
</feature>
<protein>
    <submittedName>
        <fullName evidence="2">MFS family permease</fullName>
    </submittedName>
</protein>
<dbReference type="Gene3D" id="1.20.1250.20">
    <property type="entry name" value="MFS general substrate transporter like domains"/>
    <property type="match status" value="1"/>
</dbReference>
<feature type="transmembrane region" description="Helical" evidence="1">
    <location>
        <begin position="179"/>
        <end position="197"/>
    </location>
</feature>
<keyword evidence="3" id="KW-1185">Reference proteome</keyword>
<keyword evidence="1" id="KW-1133">Transmembrane helix</keyword>
<dbReference type="InterPro" id="IPR036259">
    <property type="entry name" value="MFS_trans_sf"/>
</dbReference>
<dbReference type="SUPFAM" id="SSF103473">
    <property type="entry name" value="MFS general substrate transporter"/>
    <property type="match status" value="1"/>
</dbReference>
<comment type="caution">
    <text evidence="2">The sequence shown here is derived from an EMBL/GenBank/DDBJ whole genome shotgun (WGS) entry which is preliminary data.</text>
</comment>
<feature type="transmembrane region" description="Helical" evidence="1">
    <location>
        <begin position="87"/>
        <end position="109"/>
    </location>
</feature>
<evidence type="ECO:0000256" key="1">
    <source>
        <dbReference type="SAM" id="Phobius"/>
    </source>
</evidence>
<name>A0ABU0SBN0_9HYPH</name>
<evidence type="ECO:0000313" key="3">
    <source>
        <dbReference type="Proteomes" id="UP001237780"/>
    </source>
</evidence>
<sequence>MSGEAPATPSVEGSLAQDRRRSGFILMSMGLALVSFVDAAILIHMLPMLTSLGIGSTSVLIGTLFGPAQVASRLFSMFSGNHIPPLGLALISALLVPVSVFILLLSGSWVPGSLAFAIIFGLGAGLASIVQGTLPLALFGSYGYGQRVGKATAIRLVATAAAPFAFAFIMQHFGVRAGLIAFAVLGLTAVISFAALGRQGHGVFAKKSARKPLSDLAELTSIPD</sequence>
<reference evidence="2 3" key="1">
    <citation type="submission" date="2023-07" db="EMBL/GenBank/DDBJ databases">
        <title>Comparative genomics of wheat-associated soil bacteria to identify genetic determinants of phenazine resistance.</title>
        <authorList>
            <person name="Mouncey N."/>
        </authorList>
    </citation>
    <scope>NUCLEOTIDE SEQUENCE [LARGE SCALE GENOMIC DNA]</scope>
    <source>
        <strain evidence="2 3">W4I11</strain>
    </source>
</reference>
<dbReference type="RefSeq" id="WP_307282774.1">
    <property type="nucleotide sequence ID" value="NZ_JAUSZT010000003.1"/>
</dbReference>
<keyword evidence="1" id="KW-0472">Membrane</keyword>
<dbReference type="Proteomes" id="UP001237780">
    <property type="component" value="Unassembled WGS sequence"/>
</dbReference>
<dbReference type="EMBL" id="JAUSZT010000003">
    <property type="protein sequence ID" value="MDQ0998162.1"/>
    <property type="molecule type" value="Genomic_DNA"/>
</dbReference>